<proteinExistence type="predicted"/>
<dbReference type="InterPro" id="IPR018289">
    <property type="entry name" value="MULE_transposase_dom"/>
</dbReference>
<evidence type="ECO:0000313" key="4">
    <source>
        <dbReference type="Proteomes" id="UP001151287"/>
    </source>
</evidence>
<accession>A0A9Q0D157</accession>
<feature type="compositionally biased region" description="Acidic residues" evidence="1">
    <location>
        <begin position="377"/>
        <end position="394"/>
    </location>
</feature>
<evidence type="ECO:0000313" key="3">
    <source>
        <dbReference type="EMBL" id="KAJ1703204.1"/>
    </source>
</evidence>
<dbReference type="Proteomes" id="UP001151287">
    <property type="component" value="Unassembled WGS sequence"/>
</dbReference>
<feature type="compositionally biased region" description="Basic and acidic residues" evidence="1">
    <location>
        <begin position="365"/>
        <end position="376"/>
    </location>
</feature>
<dbReference type="Pfam" id="PF10551">
    <property type="entry name" value="MULE"/>
    <property type="match status" value="1"/>
</dbReference>
<dbReference type="EMBL" id="JAMQYH010000001">
    <property type="protein sequence ID" value="KAJ1703204.1"/>
    <property type="molecule type" value="Genomic_DNA"/>
</dbReference>
<evidence type="ECO:0000259" key="2">
    <source>
        <dbReference type="Pfam" id="PF10551"/>
    </source>
</evidence>
<feature type="compositionally biased region" description="Polar residues" evidence="1">
    <location>
        <begin position="299"/>
        <end position="315"/>
    </location>
</feature>
<sequence length="394" mass="45223">MVTITEADEGTPATVDDEIDPYEHLELAPFGGKEFNTVDDAKEFYNSYAYRMGFSIREGGNYTSAKTGEVTSVRHGGKKNLRFKKKDVTNVITSENQQLVDKNVEATIVYFQKKQEEDPEFFYDVEVDEGGQLKNLFWIDGRARRAFQEFGDVVTFDTTYRTNRFCMPLAPFIGVNHHRRCVFFGIAMLRSEHIAGFVWLFKTWVKAMYGKKPRAIITDQDPAMRIAIKEVFPNSVHRCCQWHVMRKAREHLGAIYNLKPDFKKELKRVINHSNTVSEFEEKWRAMLDKHNKEVGTCGSKETQTSEIGTTASRPSNVILDPPVSQCKGKRKKPQRFKPPSEPKKPRKCGICGSTKGGHNSRTCPMKKDGKSKRREEEEVDDDDDDDDEYEDLSS</sequence>
<keyword evidence="4" id="KW-1185">Reference proteome</keyword>
<dbReference type="AlphaFoldDB" id="A0A9Q0D157"/>
<dbReference type="PANTHER" id="PTHR47718">
    <property type="entry name" value="OS01G0519700 PROTEIN"/>
    <property type="match status" value="1"/>
</dbReference>
<evidence type="ECO:0000256" key="1">
    <source>
        <dbReference type="SAM" id="MobiDB-lite"/>
    </source>
</evidence>
<comment type="caution">
    <text evidence="3">The sequence shown here is derived from an EMBL/GenBank/DDBJ whole genome shotgun (WGS) entry which is preliminary data.</text>
</comment>
<reference evidence="3" key="1">
    <citation type="journal article" date="2022" name="Cell">
        <title>Repeat-based holocentromeres influence genome architecture and karyotype evolution.</title>
        <authorList>
            <person name="Hofstatter P.G."/>
            <person name="Thangavel G."/>
            <person name="Lux T."/>
            <person name="Neumann P."/>
            <person name="Vondrak T."/>
            <person name="Novak P."/>
            <person name="Zhang M."/>
            <person name="Costa L."/>
            <person name="Castellani M."/>
            <person name="Scott A."/>
            <person name="Toegelov H."/>
            <person name="Fuchs J."/>
            <person name="Mata-Sucre Y."/>
            <person name="Dias Y."/>
            <person name="Vanzela A.L.L."/>
            <person name="Huettel B."/>
            <person name="Almeida C.C.S."/>
            <person name="Simkova H."/>
            <person name="Souza G."/>
            <person name="Pedrosa-Harand A."/>
            <person name="Macas J."/>
            <person name="Mayer K.F.X."/>
            <person name="Houben A."/>
            <person name="Marques A."/>
        </authorList>
    </citation>
    <scope>NUCLEOTIDE SEQUENCE</scope>
    <source>
        <strain evidence="3">RhyBre1mFocal</strain>
    </source>
</reference>
<gene>
    <name evidence="3" type="ORF">LUZ63_002983</name>
</gene>
<dbReference type="OrthoDB" id="675990at2759"/>
<feature type="region of interest" description="Disordered" evidence="1">
    <location>
        <begin position="294"/>
        <end position="394"/>
    </location>
</feature>
<name>A0A9Q0D157_9POAL</name>
<protein>
    <recommendedName>
        <fullName evidence="2">MULE transposase domain-containing protein</fullName>
    </recommendedName>
</protein>
<organism evidence="3 4">
    <name type="scientific">Rhynchospora breviuscula</name>
    <dbReference type="NCBI Taxonomy" id="2022672"/>
    <lineage>
        <taxon>Eukaryota</taxon>
        <taxon>Viridiplantae</taxon>
        <taxon>Streptophyta</taxon>
        <taxon>Embryophyta</taxon>
        <taxon>Tracheophyta</taxon>
        <taxon>Spermatophyta</taxon>
        <taxon>Magnoliopsida</taxon>
        <taxon>Liliopsida</taxon>
        <taxon>Poales</taxon>
        <taxon>Cyperaceae</taxon>
        <taxon>Cyperoideae</taxon>
        <taxon>Rhynchosporeae</taxon>
        <taxon>Rhynchospora</taxon>
    </lineage>
</organism>
<feature type="domain" description="MULE transposase" evidence="2">
    <location>
        <begin position="153"/>
        <end position="246"/>
    </location>
</feature>